<feature type="compositionally biased region" description="Acidic residues" evidence="5">
    <location>
        <begin position="6057"/>
        <end position="6074"/>
    </location>
</feature>
<comment type="subcellular location">
    <subcellularLocation>
        <location evidence="1">Secreted</location>
    </subcellularLocation>
</comment>
<dbReference type="InterPro" id="IPR028974">
    <property type="entry name" value="TSP_type-3_rpt"/>
</dbReference>
<feature type="compositionally biased region" description="Acidic residues" evidence="5">
    <location>
        <begin position="5974"/>
        <end position="5991"/>
    </location>
</feature>
<gene>
    <name evidence="8" type="ORF">SKC38_01365</name>
</gene>
<dbReference type="NCBIfam" id="NF012211">
    <property type="entry name" value="tand_rpt_95"/>
    <property type="match status" value="15"/>
</dbReference>
<feature type="compositionally biased region" description="Acidic residues" evidence="5">
    <location>
        <begin position="6217"/>
        <end position="6226"/>
    </location>
</feature>
<dbReference type="PANTHER" id="PTHR10199">
    <property type="entry name" value="THROMBOSPONDIN"/>
    <property type="match status" value="1"/>
</dbReference>
<dbReference type="Gene3D" id="4.10.1080.10">
    <property type="entry name" value="TSP type-3 repeat"/>
    <property type="match status" value="19"/>
</dbReference>
<evidence type="ECO:0000256" key="1">
    <source>
        <dbReference type="ARBA" id="ARBA00004613"/>
    </source>
</evidence>
<feature type="region of interest" description="Disordered" evidence="5">
    <location>
        <begin position="6626"/>
        <end position="6703"/>
    </location>
</feature>
<feature type="region of interest" description="Disordered" evidence="5">
    <location>
        <begin position="6240"/>
        <end position="6262"/>
    </location>
</feature>
<feature type="region of interest" description="Disordered" evidence="5">
    <location>
        <begin position="6746"/>
        <end position="6765"/>
    </location>
</feature>
<evidence type="ECO:0000256" key="6">
    <source>
        <dbReference type="SAM" id="SignalP"/>
    </source>
</evidence>
<dbReference type="Proteomes" id="UP001598114">
    <property type="component" value="Unassembled WGS sequence"/>
</dbReference>
<dbReference type="Pfam" id="PF17803">
    <property type="entry name" value="Cadherin_4"/>
    <property type="match status" value="6"/>
</dbReference>
<feature type="chain" id="PRO_5047266905" evidence="6">
    <location>
        <begin position="33"/>
        <end position="7898"/>
    </location>
</feature>
<feature type="compositionally biased region" description="Basic and acidic residues" evidence="5">
    <location>
        <begin position="7679"/>
        <end position="7689"/>
    </location>
</feature>
<feature type="region of interest" description="Disordered" evidence="5">
    <location>
        <begin position="6289"/>
        <end position="6309"/>
    </location>
</feature>
<feature type="region of interest" description="Disordered" evidence="5">
    <location>
        <begin position="7474"/>
        <end position="7756"/>
    </location>
</feature>
<evidence type="ECO:0000256" key="5">
    <source>
        <dbReference type="SAM" id="MobiDB-lite"/>
    </source>
</evidence>
<dbReference type="InterPro" id="IPR059100">
    <property type="entry name" value="TSP3_bac"/>
</dbReference>
<keyword evidence="3 6" id="KW-0732">Signal</keyword>
<feature type="compositionally biased region" description="Basic and acidic residues" evidence="5">
    <location>
        <begin position="7651"/>
        <end position="7668"/>
    </location>
</feature>
<feature type="signal peptide" evidence="6">
    <location>
        <begin position="1"/>
        <end position="32"/>
    </location>
</feature>
<dbReference type="Pfam" id="PF18884">
    <property type="entry name" value="TSP3_bac"/>
    <property type="match status" value="8"/>
</dbReference>
<dbReference type="PROSITE" id="PS00018">
    <property type="entry name" value="EF_HAND_1"/>
    <property type="match status" value="4"/>
</dbReference>
<accession>A0ABW6CZ72</accession>
<feature type="domain" description="RapA2 cadherin-like" evidence="7">
    <location>
        <begin position="3860"/>
        <end position="3928"/>
    </location>
</feature>
<keyword evidence="9" id="KW-1185">Reference proteome</keyword>
<feature type="domain" description="RapA2 cadherin-like" evidence="7">
    <location>
        <begin position="5463"/>
        <end position="5542"/>
    </location>
</feature>
<dbReference type="SUPFAM" id="SSF49785">
    <property type="entry name" value="Galactose-binding domain-like"/>
    <property type="match status" value="2"/>
</dbReference>
<feature type="compositionally biased region" description="Basic and acidic residues" evidence="5">
    <location>
        <begin position="5714"/>
        <end position="5731"/>
    </location>
</feature>
<sequence>MLNVHPKTFRFALAQVVFFLVLIFNISPSAYGQNTAPTADFDGDGIINSVDLDDDNDGIPDSDEYCQSSIILPATNSIAAVTEQTVPTGWTIAQSSPDIATTAYSIYGGWVVGSCTGTVPTPPNGHQSWVNFYSNTQEAFKTNLSNLVVGRTYILKVYYARFGSTTLGQVTVKVGGTVVDQYTPVTGCGWDTRYVTFTAGATSQDLQFQNTGAPSPMQNASVSVSADALYEVCDTDNDGIINQFDLDSDGDGCPDAKESGVTGNLSSGSVKNGSGGAVTSTTTIANAIAGTTGSYGANGLNDAVETTTESGVLSYTSTYRSYALVSGINICTGLDSDGDSIADAVDLDDDNDGVLDTIEQTSCNTPITLTPTSATSSPVYGGNTAVMTINSSGFTGSGLSALATAPATLSDAWLLKDPETSGFIEYVMPAGSNVGGVALWAPDAYNYGGGDGPPKDFTVEVTYDGGRTFTSQVFTTAQPNSSGALPGAQTFYFPKALFNVTKIRLNILSGWYDINGNSVGQVSTEGITVHIAYNMFLGEFRAICGNADIDTDSDGIPNRLDTDSDGDGCPDAVEAGTTMLATSGVSNGAKYTATTIPAPYGSNGFADGLETSAGSGTYASIYNYAYAVYAQTSRCLDSDGDTVVDVIDLDDDNDGVLDLTEGATCAAMPTYTFKNIDGTTTGAAGYNAAFPAWMKNSYTEAEAGFKVIFDQPVSDLAFEFASIYQDDRVGDFSVKLSNGTIFNNLDFELLTSYAPTNSIWTPQPNSGSNFTGNFSKFTGSPFNPGVPYFKPTAQGGQTAQSWGIVHLLNIPGVETIGISEVSFKIIGGSATSGTGGLAIYGSCLSYQDTDNDGIPNLLDLDSDGDNCPDAKEAGVTGTLNSGNVRNGTNGAVTSTASVANAIAAGGYGANGLADGVETTPESGVLAYNATYLPFAVNQSLAVCADTDSDGIADNLDLDDDNDGVLDDAELSCVSPLNAVAPTAAGAVATYENNQATFKTLAGTLSKVSTRVYDTSIDVVQLAATSSTSITLDNSYMLLKFLVADLDQSESVTLKVYDYQNNLIQLNANNLIEKGSYVNVTYPAGASMMLTAAGSTAYDGSTSTLSNALLGIPQVAKRIEVYKTAGANNSWVGLFAGCNDQDTDNDGKLNRLDLDSDGDGCSDAIESKSSVSATSTSVFPTGSDTNSNGLLNVYEGGTAGTINYTSIYTPYALSSNLAACADTDGDTIPNNVDIDDDNDGILDNVESPDCFYTENDWHFGNRPEITVTSGLAMTSPQNQTPKLVDGKNSGVSYDVRFVATTAVGTGQQVYKFAMGVPVKLAKVTLSYTGTASQFNAGTKLIIRGSNDGTTWTNLSPEVTYDATVDANNATETSTIFPYPATTQYATSGNIFTVSQNANKYLYYDIFWSSGGGVNANGYANEVYFDVASGYQPGEHPKVDCSNDTDGDGKLNHVDLDSDGDGCSDAKETRVSGTLNTSGSLSNALANGPYGTNGFADALETSADNGTYTGTYVYGNAIDSSINACTDSDGDSVPDLLDLDDDNDGILDSVECPAPGAKPLLSRFDLNSGGTATLTQTISNWPEELYVDIWTLDNNFNLKVNNTNITTVTELNFAPMGSTTVYPNFTDVVLPSGRALQQPTGSVWTYPAGAQRPLMRVRISKNGQVKIFGLDGVNGTGNYQEMVLVSAEYQQVPINLNGSNTVVFGQNPSFNPTYLNAEFNTFNGTGFCDTDGDGVENRLDLDSDNDGCSDAYEAKTTTNTGVNYKFTSGFGTNGFVDSKETTADNGIYNGYYPYDFAITASVKACLDTDTDGIPDVTDIDDDNDGILDDIESPSCFYTLLELAKPTAVSSELTLYNATATYALSNSIDASSTTYSAFTSGQYLADKEILKYTANGQIAITSLKLDLDFRAISTDASSTFRFQGSSDNVIWDNLNSAPVSSLTYTPPATLVLNNDLQPGKKYKYYRLYGVAGTSNYGGVANATFNLTAATLASQNPKSACVSDVDGDNIANHLDLDADGDGCPDAKETSIPGTLLAGTIQNLASGSTTTVVSTSGVSNAIANGTYGDNGFADALETATESGIYTGTYNYDNAFYKGLNACADTDADGIGDLVDIDDDNDGILDAVESPACFFSLAELAQPMAVSTELAQYSSYVIGNSTDGSSSTLSAFAPSVSWVNKEIFKLTALKPILISGLNLDLSTWALSSAAGNTFKLQASNDNATWTDLSTAVASTGTTGSFVINNTLSTATKYNYFRVIGVAGTTYYGGVSDIKFVLSTSVISSLYTKPTCTTGTADGDALPNHLDLDSDGDGCSDALEASTTTDRTTNFSFTGTDFGANGFKDGLEKMNAESGYYNGVYTYFFATNNAINFCTDADGDGTPDWNDLDNDNDGVLDAIEAPSCFYSSEEMSIPTAVSTELVLYSTNLITSSIDNVSTTQSAFDVSQNWVNKEIFKFTANNYIAISGMNFDLVNWALSSVVGNTFKLQGSGDNVNWTDLSTPTYSTGTTGTFTISNTLATNTKFKYFRILGVAGTSNYGGVKEARFNLATSVSPSANPKPTCTTDTDNDGILNQFDLDSDGDGCSDAIESGSSTTATSTSTYPTGSDTVVNGLLDVYESATPGVVNYRNYYSNYAVRNSINACSDFDSDGARDVFDLDDDNDGILDLIEQGTCTSTGIDLTKFTFNGTAVSAKTSNSISSATSGTWISSYSNETLTLPISLVFKRQSPTSGVAMFGLISVNETQTPANWSDGGYKFYPNQATDYGLFPNAWTYTNTAAANDEYRLDISSTGYVTVKINGVQQAGFQGTNAAYRLVLSALSTPATFTNVSISDATNPALITCQDFDTDGDGIVNRLDLDSDGDGCSDAFESGSSTNTSSNFQFTGANADFGTNGFYNAVEKTSAESGIFNGLYTYDYAISNAIKSCRDTDGDGVLDVTDIDDDNDGVLDAIESFSCFFSLNELKVVSAISSELLPYSTYALANAIDTPTGTVTTSGFATGQNWVGKEIFRMTAPTFESISGITFDLASWPLSSATTSTFKLQGSGDNTNWTDLSAATYSTATTGSFTITNSLAPSTRFKYFRLVGVAGTSGYGGVSNIMLNTSSISSAYPKASACTVSNDADNIPNHLDLDSDGDGCSDAIEASSSNTATSTSVFPTGTDTNGNGLLDAYESSTAGEINYVSTYANYAVTTSVNACTDTDNDGVRDVDDIDDDNDGVLDTNECNTSAAQMFLENFETSVVNPYDSSPLYQPGVSMNGQLVTPGANGTNKALFDNTGAGTYAAGDIIWGTKTPITVKPYSTYEVSYYMKDQNGVSFPRVETWINGVKLHNAVTITTSWVKYTYLWNSGGSTSLDLAIANLTFTGSGNDFYLDEISVVAKCVDQDSDGDGVVNRLDLDSDGDGCFDAVEAKTVTALTQSTVASPYGANGFANSIETAAESGVYTGTYLYSRATDASIKACTDTDFDGVPDIDDLDDDNDGLLDTAEYGPVACMLSPSCIQNPSLSSTVSGIGVPPSGWSNFPNGGSVDINQGNWQISYGQATPSRTLFPNSTASTYFIYGMSKGGGGTLGSWAPFGESFQQTLNCLTIGTTYHISFRGAFTHSPGIVAAVNYETTPTSASFVLLKDGVQVSQAPNQLLQATQQTVNLSFVATSTTHTIAIAHINSLSTDLSLMVIEAGSGFVCTNAPASLNTKLDTDGDGIPNSLDLDSDGDGCSDANEAYNNATAQGTDGNSYYGTGTPPTVDASGKVTTASYTATSANTLTVGRASVITAQPVDVNTLPNATNITYAATVTPGSGTTTYQWQVSTNGGGTWTNITNNATYSGATTASLTISTATIAMKEYRYRLNIAQSDYICGNLTSSAARLIMTNTPTVTDDVATAIEDTPLNGSVLTNDTGSGGSAITVTSFTINGTTYTAGQTASIPNVGTFTLRANGTYTFTPAANYNGAVPVISYLATDANGGSDTGDLSISITAVNDPVVVVNETVSTNQGTVATGSVLTNDTDADGNTLTITQFTVNGVAHNVGDVVSIPGKGTITVAANGTFTFTPIATYSGAVPVIGYTVSDGNGSSVNGTLTINVVDVNDAPLAADDITTTLQNTPVSGNVLTNDSDPENNTLSITKITIAGVDYPAGTTATIANVGTVVVNANGTYTFTPTSTFTGAAPVITYTVSDGTTTSTAALKVAVTALVNANPVAVADTKITTEDTPATGNVLSNDTDAEGNTLTVTSFTMNGRTYPAGTMETITGVGTIVVNANGTYTFTPLANYAGSVPVITYAISDGNGGTASGTLTLSITPVNDAPVATDDVATATEDSPVSGNVLTNDSDVEGNTLSVTQFVINGTTYTAGQTATLVGVGTFVMNANGTFTFTPNANYSGAVPTVTYTLSDGNGATDTGDLTVNITPVNDAPVASDDVANTPQGTVKTGDIVTVTDTDVDGNTLTLTQFKINGLTYAAGSTANIPGVGTLQINADGTYTFTPVPAYVGTVPTVEYTISDGNGGTDTGNFVITVTDVNDPPAAARDEKTINQNTPAIGALLSNDTDSDNNALTIIQFVVNGVTTLVDPTNGGTYTLAGVGTYVVSANGNYTFTPLNTYVGTTPALTYTVSDGTATATSTLTVYVQPTDTAPVAMADANSIVEDGVATGNVLSNDTDAEGDVLSVTQFTVGGQTYPAGTTATIPNVGTLVVNADGTYTFTPLANYNGTVPSISYLVTDSAGATATGQLSITVSAVNDVPVAVNDQATTPEDTALTGNVKTNDSDVDGNTLTLTQFTVGGQTYTAGQTANISGVGSLQMNADGSFTFTPAANYNGAFSAVTYTISDGNGGTATANLAINITAVNDAPVASNDTETTPQGSVKTGDILTVADTDVDGNTLTLTQFSIGGVTYSAGTTANIPGVGTLVINADGTYTFTPLSTYVGTVPTVTYTISDGNGGTATGTFILTVTDVPEPPVATDDAATVGKNVVVSGNLVSNDTDPESNTLTIASYSINGVTGPFTLGSTITISSVGTMRVNADGTYVFTPLATYSGTVPALTYTVSDGNGGTDTGLLNITVIDTNTPPTATNDVVAATEDTPRTGNVLTNDSDPNGDAISVVSFVVGSTTYPAGSTATIPNVGTIAIAANGAFTFTPFANYNGTVPAVNYTITDGLGGISTPALNITVSAVNDTPIAVNDDNVSGPEDSPITGNVLANDSDPDGTPISVSQFTIAGVVGTFTAGQTATIPGKGTLVINANGTFTFTPLANYFGPVPTITYTAVDGSGASANATLNMSVTPVNDPPVVVNDVITVPEGTTGTGNVLTNDSDVENGTLLVTQFAINGVIYTHGSIVAIPNVGTFVMNEDGTYSFTGVANYSGPVPVITYTVTDGTGGVSTGTLTVTIQNVNDAPVVVSETVITPEDTPATGNVLTNDTDPEGTTLSITQFLVGGVSYTAGQTATIPGVGTVTISSSGAYVFTPVANYFGNVPPVIYTVSDGQATTTGSLTISVTSVNDAPVAVNDTKVGEVNANVAGNVLTNDTDVENGTLSVVDFVINGTTYPAGQTATIPNVGTVTMNADGTYTFVPALNYAGTLPAITYNISDGAGGTASATLALTITFDTDGDGIPDAVEKGPGVAPDTDGDGIPDYKDLDSDNDGILDSVENAACVPAVMPCDIDGDGIPNYLDLDSDNDGISDVIEAGGIDGNADGKVDGAVDAQGIPVAANGGLTPPNTDGTGASNPYDVDSDGDGIPDSIEGTRDTDGDGTPDYKDLDSDGDGISDAIEGSADADGDGIPNYRDLDSDGDGIPDATEGIVDTDTDGRPNFLDTDSDGDGIPDATEGATDTDGDGVPNYLDLDSDGDGIPDSVEGTIDTDGDGIPNYKDTDSDGDGIPDSVEKGANPLSPRDTDGDGIPDYKDLDSDGDGIPDSIEGVTDTDGDGLPNYMDPDSDGDGIPDSIEKGIDPLHPLDTDGDGTPDYLDTDSDNDGISDSVEKGPDPLHPVDTDGDGIPDYRDLDSDNDGISDAEEGTTDTDGDGIPNYRDLDSDGDGKPDQQEGVVDTDGDGTPNYLDLDSDGDGVLDAVDQCPLLAGNLASGCPLDSDNDGVPDVTDFDDDNDGILDTVENAACVPAAATCDTDGDGIPNNLDPDSDNDGISDVREANGTDVNGDGVVDGAVDSNGVPTAASGGLTPPNTDGTGASNPYDTDSDGDGIPDSIEKGPNGNAPLDSDGDGIPNYLDTDSDGDGISDSIERGTGTAIADTDGDGAPDYLDLDSDGDGITDAVEGTTDTDGDGIPNFRDVDSDGDGIPDSIEGTVDTDGDGIPNYLDVDSDGDGIPDSVEKGPNPLSPIDTDGDGIPDYKDLDSDGDGIPDATEGAIDTDGDGIPNYRDLDSDGDGIPDAVEGTVDTDGDGIPNYKDLDSDGDGISDAIEGTMDTDGDGMPNYKDLDSDGDGISDAIEGARDTDGDGTPDYLDLDSDGDGISDAIEGTVDSDGDGIPNFRDLDSDGDGISDAIEGTVDTDGDGIPNYLDTDSDGDGVPDSVEGNVDTDGDGMPDYLDLDSDGDGVLDATDTCRVNVGDVANNGCPTDFDGDRINDSLDYDDDNDGILDTIENAACSPASLNCDTDGDGIPNRFDLDSDGDGIKDVREANGLDVNADGIVDGPVDANGVPTAANGGLTPPNTDGTGGLNPYDVDSDGDGIPDSAEKGTNGNIPRDTDGDGIPDYLDLDSDNDGILDAAEGNVDTDGDGIPNYRDLDSDGDGVLDATEVADGTSPTNACSLIPAHQTVSAPGWSASDCDGDGNPNSTDPHMNAPTAQNDNFVISGTGQQAFNILANDDFLAGGGVTINRLVGSAGGTALGTVSFNANTGMLIYTPAPGEISGLKTVVYQVCKGIVCATATAYLNFCDVNDPTVDCDGDGVTNGQESTDGTDPLNACSLLRSSQTLTPSASWSAGDCDGDGNPNSTDPHVATAVANNDLVQIAGTGAQTFNILANDDFLAGHSTMSRLIGNAGGTAQGTVSFNNVTGEMTYTPAVGETSGTKTIVYQVCNNSVCATATITLSFCNPNDPAADCDGDGVTNGQEAIDGTNPNDACSLNFRSQTLIPSSAWLAADCDGDGVTNGVERTDRTDPTDPCSLLLTSQVRANASSGWLAADCDGDGNPNGTDSAPLDFCVDGSGQIPVYGTPAYEYFRDADCDGDGISNGLECHNGGTRCEDTDGDGTFDYMDIDSDGDGILDYSERYIDSDGDGRMDYVDLDSDNDGILDSRETARDSDGDGVPNYLDFDADGDGILDSFEGLIKFRNQVDNNNNGRVDCTIDANGNGLMDCVETAMGGASFEVPDTDGDGILDFLDLDSDNDGILDSIELRGDPDGDGLPNYRDLDSDGDKLGDVVETTIDKDGDGIPNFLDLDSDGDGILDRIEGPTTCVTCTDRVDNNEDGWDDRNEFSSLGWTIDTDQDGLPDYLDLDSDNDGIPDAVEGIVDTDGDGVPNFRDLDSDNDGIPDAIEGTVDTDGDGIPNYLDVDSDNDGIPDAVEGIRDTDGDGKPDYLDTDSDNDGIPDSVEAGKDPAHPVDTDGDGVPDFRDLDSDNDGIPDAIEAGKDPAHPVDTDKDGIPDFRDLDSDNDGIPDAVEAGKDPMHPVDTDKDGIPDYLDLDSDNDGIPDAFEAGKDPINPVDTDGDGTPDYRDLDSDNDGIPDAVEGIRDTDGDGIADFRDLDSDNDGIPDAVEAGKDPKHPVDSDGDGIPDYRDVDSDNDGIPDAVEGKRDTDGDGLPDYLDVDSDNDGYSDKHEAGANPANPVDTDKDGIPDYRDLDSDADGISDKLEDDLNYGALPDCDHDGIENRIDPDQCETFAPQGISPNGDGQNDVLIIPGIMGKGNNTLTIYNRWGNIVYQKDNYQNDWGGQTDRAFTMTADDHLLPDGTYYYVIDFKGKYPEVGQYVYINRLEK</sequence>
<dbReference type="SUPFAM" id="SSF103647">
    <property type="entry name" value="TSP type-3 repeat"/>
    <property type="match status" value="19"/>
</dbReference>
<feature type="compositionally biased region" description="Low complexity" evidence="5">
    <location>
        <begin position="6119"/>
        <end position="6137"/>
    </location>
</feature>
<dbReference type="RefSeq" id="WP_377974434.1">
    <property type="nucleotide sequence ID" value="NZ_JBBKYA010000001.1"/>
</dbReference>
<evidence type="ECO:0000259" key="7">
    <source>
        <dbReference type="Pfam" id="PF17803"/>
    </source>
</evidence>
<feature type="compositionally biased region" description="Basic and acidic residues" evidence="5">
    <location>
        <begin position="7549"/>
        <end position="7572"/>
    </location>
</feature>
<feature type="compositionally biased region" description="Basic and acidic residues" evidence="5">
    <location>
        <begin position="5948"/>
        <end position="5960"/>
    </location>
</feature>
<organism evidence="8 9">
    <name type="scientific">Aquirufa echingensis</name>
    <dbReference type="NCBI Taxonomy" id="3096516"/>
    <lineage>
        <taxon>Bacteria</taxon>
        <taxon>Pseudomonadati</taxon>
        <taxon>Bacteroidota</taxon>
        <taxon>Cytophagia</taxon>
        <taxon>Cytophagales</taxon>
        <taxon>Flectobacillaceae</taxon>
        <taxon>Aquirufa</taxon>
    </lineage>
</organism>
<feature type="region of interest" description="Disordered" evidence="5">
    <location>
        <begin position="6359"/>
        <end position="6379"/>
    </location>
</feature>
<feature type="region of interest" description="Disordered" evidence="5">
    <location>
        <begin position="6089"/>
        <end position="6226"/>
    </location>
</feature>
<feature type="region of interest" description="Disordered" evidence="5">
    <location>
        <begin position="7320"/>
        <end position="7339"/>
    </location>
</feature>
<feature type="compositionally biased region" description="Basic and acidic residues" evidence="5">
    <location>
        <begin position="5863"/>
        <end position="5877"/>
    </location>
</feature>
<name>A0ABW6CZ72_9BACT</name>
<feature type="domain" description="RapA2 cadherin-like" evidence="7">
    <location>
        <begin position="4709"/>
        <end position="4788"/>
    </location>
</feature>
<dbReference type="InterPro" id="IPR040853">
    <property type="entry name" value="RapA2_cadherin-like"/>
</dbReference>
<feature type="compositionally biased region" description="Basic and acidic residues" evidence="5">
    <location>
        <begin position="7487"/>
        <end position="7500"/>
    </location>
</feature>
<feature type="compositionally biased region" description="Basic and acidic residues" evidence="5">
    <location>
        <begin position="7583"/>
        <end position="7599"/>
    </location>
</feature>
<keyword evidence="4" id="KW-0106">Calcium</keyword>
<feature type="region of interest" description="Disordered" evidence="5">
    <location>
        <begin position="5680"/>
        <end position="6033"/>
    </location>
</feature>
<evidence type="ECO:0000313" key="9">
    <source>
        <dbReference type="Proteomes" id="UP001598114"/>
    </source>
</evidence>
<dbReference type="Gene3D" id="2.60.120.260">
    <property type="entry name" value="Galactose-binding domain-like"/>
    <property type="match status" value="2"/>
</dbReference>
<feature type="region of interest" description="Disordered" evidence="5">
    <location>
        <begin position="6050"/>
        <end position="6074"/>
    </location>
</feature>
<feature type="domain" description="RapA2 cadherin-like" evidence="7">
    <location>
        <begin position="4063"/>
        <end position="4142"/>
    </location>
</feature>
<evidence type="ECO:0000256" key="4">
    <source>
        <dbReference type="ARBA" id="ARBA00022837"/>
    </source>
</evidence>
<reference evidence="8 9" key="1">
    <citation type="submission" date="2024-03" db="EMBL/GenBank/DDBJ databases">
        <title>Aquirufa genome sequencing.</title>
        <authorList>
            <person name="Pitt A."/>
            <person name="Hahn M.W."/>
        </authorList>
    </citation>
    <scope>NUCLEOTIDE SEQUENCE [LARGE SCALE GENOMIC DNA]</scope>
    <source>
        <strain evidence="8 9">PLAD-142S6K</strain>
    </source>
</reference>
<comment type="caution">
    <text evidence="8">The sequence shown here is derived from an EMBL/GenBank/DDBJ whole genome shotgun (WGS) entry which is preliminary data.</text>
</comment>
<dbReference type="Pfam" id="PF17963">
    <property type="entry name" value="Big_9"/>
    <property type="match status" value="10"/>
</dbReference>
<proteinExistence type="predicted"/>
<keyword evidence="2" id="KW-0964">Secreted</keyword>
<feature type="compositionally biased region" description="Polar residues" evidence="5">
    <location>
        <begin position="6147"/>
        <end position="6160"/>
    </location>
</feature>
<feature type="domain" description="RapA2 cadherin-like" evidence="7">
    <location>
        <begin position="4602"/>
        <end position="4681"/>
    </location>
</feature>
<feature type="compositionally biased region" description="Basic and acidic residues" evidence="5">
    <location>
        <begin position="5914"/>
        <end position="5926"/>
    </location>
</feature>
<dbReference type="Gene3D" id="2.60.40.1200">
    <property type="match status" value="16"/>
</dbReference>
<dbReference type="PANTHER" id="PTHR10199:SF119">
    <property type="entry name" value="RE20510P"/>
    <property type="match status" value="1"/>
</dbReference>
<dbReference type="InterPro" id="IPR018247">
    <property type="entry name" value="EF_Hand_1_Ca_BS"/>
</dbReference>
<evidence type="ECO:0000256" key="2">
    <source>
        <dbReference type="ARBA" id="ARBA00022525"/>
    </source>
</evidence>
<dbReference type="EMBL" id="JBBKYA010000001">
    <property type="protein sequence ID" value="MFD3274871.1"/>
    <property type="molecule type" value="Genomic_DNA"/>
</dbReference>
<dbReference type="InterPro" id="IPR008979">
    <property type="entry name" value="Galactose-bd-like_sf"/>
</dbReference>
<feature type="compositionally biased region" description="Basic and acidic residues" evidence="5">
    <location>
        <begin position="5998"/>
        <end position="6010"/>
    </location>
</feature>
<evidence type="ECO:0000313" key="8">
    <source>
        <dbReference type="EMBL" id="MFD3274871.1"/>
    </source>
</evidence>
<protein>
    <submittedName>
        <fullName evidence="8">Ig-like domain-containing protein</fullName>
    </submittedName>
</protein>
<feature type="domain" description="RapA2 cadherin-like" evidence="7">
    <location>
        <begin position="3957"/>
        <end position="4035"/>
    </location>
</feature>
<evidence type="ECO:0000256" key="3">
    <source>
        <dbReference type="ARBA" id="ARBA00022729"/>
    </source>
</evidence>
<feature type="compositionally biased region" description="Basic and acidic residues" evidence="5">
    <location>
        <begin position="7515"/>
        <end position="7525"/>
    </location>
</feature>
<feature type="compositionally biased region" description="Polar residues" evidence="5">
    <location>
        <begin position="5688"/>
        <end position="5697"/>
    </location>
</feature>
<feature type="compositionally biased region" description="Acidic residues" evidence="5">
    <location>
        <begin position="5927"/>
        <end position="5944"/>
    </location>
</feature>
<dbReference type="Pfam" id="PF13585">
    <property type="entry name" value="CHU_C"/>
    <property type="match status" value="1"/>
</dbReference>